<feature type="transmembrane region" description="Helical" evidence="5">
    <location>
        <begin position="81"/>
        <end position="101"/>
    </location>
</feature>
<evidence type="ECO:0000256" key="2">
    <source>
        <dbReference type="ARBA" id="ARBA00022692"/>
    </source>
</evidence>
<evidence type="ECO:0000313" key="8">
    <source>
        <dbReference type="Proteomes" id="UP000028135"/>
    </source>
</evidence>
<feature type="domain" description="Sodium/calcium exchanger membrane region" evidence="6">
    <location>
        <begin position="15"/>
        <end position="133"/>
    </location>
</feature>
<dbReference type="InterPro" id="IPR044880">
    <property type="entry name" value="NCX_ion-bd_dom_sf"/>
</dbReference>
<evidence type="ECO:0000256" key="5">
    <source>
        <dbReference type="SAM" id="Phobius"/>
    </source>
</evidence>
<protein>
    <submittedName>
        <fullName evidence="7">Sodium:calcium symporter</fullName>
    </submittedName>
</protein>
<sequence length="348" mass="36054">MPLDISQLPLWAVGAIFLFAAVVVWGAGSRLSFYVDAIAKKLKIGPAFAGMLLLGGITSLPELATVTTSSLTGNAPLAVNNLLGSAAVNVLLLAVADIVYGRGALTSVVAKPATLLQGVLGMMLLSLVAIIVVSGDYPLFGVGAGSIVVALGALLAIRVAAGFEQRRVWQPAEDAEGDNDEPKKEEGKETYPLRRLILVTAGLGLLILLAGVALSQSADAIATKTGISSGMVGFVLVSFATSLPELSSIIAAVRQKRYELAVGDIFGTNLFNLMLLLLADAVASGEPVLGSAGTFEALGALLALLMTGCFTVGLLERRDRTVWRMGYDAAGSLLLFCCGMLVMARFAQ</sequence>
<dbReference type="Proteomes" id="UP000028135">
    <property type="component" value="Unassembled WGS sequence"/>
</dbReference>
<keyword evidence="3 5" id="KW-1133">Transmembrane helix</keyword>
<name>A0A8E1C4M1_9SPHN</name>
<reference evidence="7 8" key="1">
    <citation type="submission" date="2014-05" db="EMBL/GenBank/DDBJ databases">
        <title>Genome Announcement of Sphingobium lucknowense F2.</title>
        <authorList>
            <person name="Lal R."/>
            <person name="Negi V."/>
            <person name="Lata P."/>
            <person name="Sangwan N."/>
            <person name="Gupta S.K."/>
            <person name="Rao D.L.N."/>
            <person name="Das S."/>
        </authorList>
    </citation>
    <scope>NUCLEOTIDE SEQUENCE [LARGE SCALE GENOMIC DNA]</scope>
    <source>
        <strain evidence="7 8">F2</strain>
    </source>
</reference>
<dbReference type="GO" id="GO:0005886">
    <property type="term" value="C:plasma membrane"/>
    <property type="evidence" value="ECO:0007669"/>
    <property type="project" value="TreeGrafter"/>
</dbReference>
<keyword evidence="4 5" id="KW-0472">Membrane</keyword>
<comment type="subcellular location">
    <subcellularLocation>
        <location evidence="1">Membrane</location>
        <topology evidence="1">Multi-pass membrane protein</topology>
    </subcellularLocation>
</comment>
<feature type="transmembrane region" description="Helical" evidence="5">
    <location>
        <begin position="265"/>
        <end position="285"/>
    </location>
</feature>
<dbReference type="EMBL" id="JANF02000004">
    <property type="protein sequence ID" value="KER38078.1"/>
    <property type="molecule type" value="Genomic_DNA"/>
</dbReference>
<dbReference type="InterPro" id="IPR004837">
    <property type="entry name" value="NaCa_Exmemb"/>
</dbReference>
<organism evidence="7 8">
    <name type="scientific">Sphingobium indicum F2</name>
    <dbReference type="NCBI Taxonomy" id="1450518"/>
    <lineage>
        <taxon>Bacteria</taxon>
        <taxon>Pseudomonadati</taxon>
        <taxon>Pseudomonadota</taxon>
        <taxon>Alphaproteobacteria</taxon>
        <taxon>Sphingomonadales</taxon>
        <taxon>Sphingomonadaceae</taxon>
        <taxon>Sphingobium</taxon>
    </lineage>
</organism>
<proteinExistence type="predicted"/>
<keyword evidence="2 5" id="KW-0812">Transmembrane</keyword>
<gene>
    <name evidence="7" type="ORF">AL00_01740</name>
</gene>
<dbReference type="PANTHER" id="PTHR10846">
    <property type="entry name" value="SODIUM/POTASSIUM/CALCIUM EXCHANGER"/>
    <property type="match status" value="1"/>
</dbReference>
<feature type="transmembrane region" description="Helical" evidence="5">
    <location>
        <begin position="327"/>
        <end position="347"/>
    </location>
</feature>
<dbReference type="Gene3D" id="1.20.1420.30">
    <property type="entry name" value="NCX, central ion-binding region"/>
    <property type="match status" value="1"/>
</dbReference>
<dbReference type="InterPro" id="IPR004481">
    <property type="entry name" value="K/Na/Ca-exchanger"/>
</dbReference>
<evidence type="ECO:0000256" key="1">
    <source>
        <dbReference type="ARBA" id="ARBA00004141"/>
    </source>
</evidence>
<feature type="transmembrane region" description="Helical" evidence="5">
    <location>
        <begin position="196"/>
        <end position="215"/>
    </location>
</feature>
<evidence type="ECO:0000313" key="7">
    <source>
        <dbReference type="EMBL" id="KER38078.1"/>
    </source>
</evidence>
<feature type="transmembrane region" description="Helical" evidence="5">
    <location>
        <begin position="139"/>
        <end position="161"/>
    </location>
</feature>
<dbReference type="Pfam" id="PF01699">
    <property type="entry name" value="Na_Ca_ex"/>
    <property type="match status" value="2"/>
</dbReference>
<dbReference type="GO" id="GO:0005262">
    <property type="term" value="F:calcium channel activity"/>
    <property type="evidence" value="ECO:0007669"/>
    <property type="project" value="TreeGrafter"/>
</dbReference>
<evidence type="ECO:0000256" key="3">
    <source>
        <dbReference type="ARBA" id="ARBA00022989"/>
    </source>
</evidence>
<dbReference type="PANTHER" id="PTHR10846:SF8">
    <property type="entry name" value="INNER MEMBRANE PROTEIN YRBG"/>
    <property type="match status" value="1"/>
</dbReference>
<feature type="transmembrane region" description="Helical" evidence="5">
    <location>
        <begin position="113"/>
        <end position="133"/>
    </location>
</feature>
<evidence type="ECO:0000256" key="4">
    <source>
        <dbReference type="ARBA" id="ARBA00023136"/>
    </source>
</evidence>
<feature type="transmembrane region" description="Helical" evidence="5">
    <location>
        <begin position="227"/>
        <end position="253"/>
    </location>
</feature>
<dbReference type="GO" id="GO:0008273">
    <property type="term" value="F:calcium, potassium:sodium antiporter activity"/>
    <property type="evidence" value="ECO:0007669"/>
    <property type="project" value="TreeGrafter"/>
</dbReference>
<feature type="domain" description="Sodium/calcium exchanger membrane region" evidence="6">
    <location>
        <begin position="197"/>
        <end position="318"/>
    </location>
</feature>
<feature type="transmembrane region" description="Helical" evidence="5">
    <location>
        <begin position="44"/>
        <end position="61"/>
    </location>
</feature>
<evidence type="ECO:0000259" key="6">
    <source>
        <dbReference type="Pfam" id="PF01699"/>
    </source>
</evidence>
<dbReference type="GO" id="GO:0006874">
    <property type="term" value="P:intracellular calcium ion homeostasis"/>
    <property type="evidence" value="ECO:0007669"/>
    <property type="project" value="TreeGrafter"/>
</dbReference>
<accession>A0A8E1C4M1</accession>
<feature type="transmembrane region" description="Helical" evidence="5">
    <location>
        <begin position="12"/>
        <end position="32"/>
    </location>
</feature>
<dbReference type="AlphaFoldDB" id="A0A8E1C4M1"/>
<feature type="transmembrane region" description="Helical" evidence="5">
    <location>
        <begin position="297"/>
        <end position="315"/>
    </location>
</feature>
<comment type="caution">
    <text evidence="7">The sequence shown here is derived from an EMBL/GenBank/DDBJ whole genome shotgun (WGS) entry which is preliminary data.</text>
</comment>